<accession>A0A645IIG8</accession>
<protein>
    <submittedName>
        <fullName evidence="1">Uncharacterized protein</fullName>
    </submittedName>
</protein>
<dbReference type="AlphaFoldDB" id="A0A645IIG8"/>
<sequence>MGDRTFAICFALVARVIGQDHEVLIAQRRVIWFLILRDVFVTVRNARNCETSARAVVDHTSVDRYAHRAAGIRIDVITINVIL</sequence>
<reference evidence="1" key="1">
    <citation type="submission" date="2019-08" db="EMBL/GenBank/DDBJ databases">
        <authorList>
            <person name="Kucharzyk K."/>
            <person name="Murdoch R.W."/>
            <person name="Higgins S."/>
            <person name="Loffler F."/>
        </authorList>
    </citation>
    <scope>NUCLEOTIDE SEQUENCE</scope>
</reference>
<organism evidence="1">
    <name type="scientific">bioreactor metagenome</name>
    <dbReference type="NCBI Taxonomy" id="1076179"/>
    <lineage>
        <taxon>unclassified sequences</taxon>
        <taxon>metagenomes</taxon>
        <taxon>ecological metagenomes</taxon>
    </lineage>
</organism>
<comment type="caution">
    <text evidence="1">The sequence shown here is derived from an EMBL/GenBank/DDBJ whole genome shotgun (WGS) entry which is preliminary data.</text>
</comment>
<dbReference type="EMBL" id="VSSQ01115810">
    <property type="protein sequence ID" value="MPN51085.1"/>
    <property type="molecule type" value="Genomic_DNA"/>
</dbReference>
<gene>
    <name evidence="1" type="ORF">SDC9_198726</name>
</gene>
<evidence type="ECO:0000313" key="1">
    <source>
        <dbReference type="EMBL" id="MPN51085.1"/>
    </source>
</evidence>
<name>A0A645IIG8_9ZZZZ</name>
<proteinExistence type="predicted"/>